<reference evidence="1" key="1">
    <citation type="submission" date="2014-11" db="EMBL/GenBank/DDBJ databases">
        <authorList>
            <person name="Amaro Gonzalez C."/>
        </authorList>
    </citation>
    <scope>NUCLEOTIDE SEQUENCE</scope>
</reference>
<dbReference type="AlphaFoldDB" id="A0A0E9R5H0"/>
<name>A0A0E9R5H0_ANGAN</name>
<dbReference type="EMBL" id="GBXM01084233">
    <property type="protein sequence ID" value="JAH24344.1"/>
    <property type="molecule type" value="Transcribed_RNA"/>
</dbReference>
<protein>
    <submittedName>
        <fullName evidence="1">Uncharacterized protein</fullName>
    </submittedName>
</protein>
<sequence length="38" mass="4150">MSPSRRPLSDYFVCRPVGPLANFITSVTVPKAGEKSIQ</sequence>
<accession>A0A0E9R5H0</accession>
<evidence type="ECO:0000313" key="1">
    <source>
        <dbReference type="EMBL" id="JAH24344.1"/>
    </source>
</evidence>
<proteinExistence type="predicted"/>
<organism evidence="1">
    <name type="scientific">Anguilla anguilla</name>
    <name type="common">European freshwater eel</name>
    <name type="synonym">Muraena anguilla</name>
    <dbReference type="NCBI Taxonomy" id="7936"/>
    <lineage>
        <taxon>Eukaryota</taxon>
        <taxon>Metazoa</taxon>
        <taxon>Chordata</taxon>
        <taxon>Craniata</taxon>
        <taxon>Vertebrata</taxon>
        <taxon>Euteleostomi</taxon>
        <taxon>Actinopterygii</taxon>
        <taxon>Neopterygii</taxon>
        <taxon>Teleostei</taxon>
        <taxon>Anguilliformes</taxon>
        <taxon>Anguillidae</taxon>
        <taxon>Anguilla</taxon>
    </lineage>
</organism>
<reference evidence="1" key="2">
    <citation type="journal article" date="2015" name="Fish Shellfish Immunol.">
        <title>Early steps in the European eel (Anguilla anguilla)-Vibrio vulnificus interaction in the gills: Role of the RtxA13 toxin.</title>
        <authorList>
            <person name="Callol A."/>
            <person name="Pajuelo D."/>
            <person name="Ebbesson L."/>
            <person name="Teles M."/>
            <person name="MacKenzie S."/>
            <person name="Amaro C."/>
        </authorList>
    </citation>
    <scope>NUCLEOTIDE SEQUENCE</scope>
</reference>